<dbReference type="SUPFAM" id="SSF52540">
    <property type="entry name" value="P-loop containing nucleoside triphosphate hydrolases"/>
    <property type="match status" value="1"/>
</dbReference>
<gene>
    <name evidence="4" type="ORF">AWR36_007760</name>
</gene>
<dbReference type="Pfam" id="PF00005">
    <property type="entry name" value="ABC_tran"/>
    <property type="match status" value="1"/>
</dbReference>
<dbReference type="PROSITE" id="PS00211">
    <property type="entry name" value="ABC_TRANSPORTER_1"/>
    <property type="match status" value="1"/>
</dbReference>
<dbReference type="InterPro" id="IPR003439">
    <property type="entry name" value="ABC_transporter-like_ATP-bd"/>
</dbReference>
<evidence type="ECO:0000313" key="4">
    <source>
        <dbReference type="EMBL" id="PCO05887.1"/>
    </source>
</evidence>
<sequence length="225" mass="25152">MTILVELSQCRLTYPSDTMGEADWLALEVDHLTVRAGERIALLGKSGAGKSTLLRRLRRELAGQTSWCPQEPGLVPQLKVFHNIFSGALDRHSALVNLRNLLLPSRRHQTEIARLAEPLGIADLLWSKAGELSGGQQQRVALARALYQHKPLLLADEPVSALDRIQGEAILRQLLQRHTTSIIALHNAPLALNLCDRVIALRDRRVLFDLPTSEVHPDNIQRLYQ</sequence>
<dbReference type="Gene3D" id="3.40.50.300">
    <property type="entry name" value="P-loop containing nucleotide triphosphate hydrolases"/>
    <property type="match status" value="1"/>
</dbReference>
<protein>
    <submittedName>
        <fullName evidence="4">Phosphonate ABC transporter ATP-binding protein</fullName>
    </submittedName>
</protein>
<name>A0ABX4I0I1_9GAMM</name>
<evidence type="ECO:0000256" key="2">
    <source>
        <dbReference type="ARBA" id="ARBA00022840"/>
    </source>
</evidence>
<proteinExistence type="predicted"/>
<dbReference type="PANTHER" id="PTHR24220">
    <property type="entry name" value="IMPORT ATP-BINDING PROTEIN"/>
    <property type="match status" value="1"/>
</dbReference>
<feature type="domain" description="ABC transporter" evidence="3">
    <location>
        <begin position="5"/>
        <end position="223"/>
    </location>
</feature>
<dbReference type="RefSeq" id="WP_096866623.1">
    <property type="nucleotide sequence ID" value="NZ_LRFG02000002.1"/>
</dbReference>
<keyword evidence="1" id="KW-0547">Nucleotide-binding</keyword>
<evidence type="ECO:0000259" key="3">
    <source>
        <dbReference type="PROSITE" id="PS50893"/>
    </source>
</evidence>
<dbReference type="EMBL" id="LRFG02000002">
    <property type="protein sequence ID" value="PCO05887.1"/>
    <property type="molecule type" value="Genomic_DNA"/>
</dbReference>
<keyword evidence="2 4" id="KW-0067">ATP-binding</keyword>
<comment type="caution">
    <text evidence="4">The sequence shown here is derived from an EMBL/GenBank/DDBJ whole genome shotgun (WGS) entry which is preliminary data.</text>
</comment>
<dbReference type="PANTHER" id="PTHR24220:SF86">
    <property type="entry name" value="ABC TRANSPORTER ABCH.1"/>
    <property type="match status" value="1"/>
</dbReference>
<dbReference type="SMART" id="SM00382">
    <property type="entry name" value="AAA"/>
    <property type="match status" value="1"/>
</dbReference>
<dbReference type="GO" id="GO:0005524">
    <property type="term" value="F:ATP binding"/>
    <property type="evidence" value="ECO:0007669"/>
    <property type="project" value="UniProtKB-KW"/>
</dbReference>
<dbReference type="InterPro" id="IPR003593">
    <property type="entry name" value="AAA+_ATPase"/>
</dbReference>
<dbReference type="InterPro" id="IPR027417">
    <property type="entry name" value="P-loop_NTPase"/>
</dbReference>
<dbReference type="InterPro" id="IPR017871">
    <property type="entry name" value="ABC_transporter-like_CS"/>
</dbReference>
<evidence type="ECO:0000256" key="1">
    <source>
        <dbReference type="ARBA" id="ARBA00022741"/>
    </source>
</evidence>
<evidence type="ECO:0000313" key="5">
    <source>
        <dbReference type="Proteomes" id="UP000218427"/>
    </source>
</evidence>
<organism evidence="4 5">
    <name type="scientific">Microbulbifer flavimaris</name>
    <dbReference type="NCBI Taxonomy" id="1781068"/>
    <lineage>
        <taxon>Bacteria</taxon>
        <taxon>Pseudomonadati</taxon>
        <taxon>Pseudomonadota</taxon>
        <taxon>Gammaproteobacteria</taxon>
        <taxon>Cellvibrionales</taxon>
        <taxon>Microbulbiferaceae</taxon>
        <taxon>Microbulbifer</taxon>
    </lineage>
</organism>
<keyword evidence="5" id="KW-1185">Reference proteome</keyword>
<accession>A0ABX4I0I1</accession>
<dbReference type="Proteomes" id="UP000218427">
    <property type="component" value="Unassembled WGS sequence"/>
</dbReference>
<dbReference type="PROSITE" id="PS50893">
    <property type="entry name" value="ABC_TRANSPORTER_2"/>
    <property type="match status" value="1"/>
</dbReference>
<reference evidence="4" key="1">
    <citation type="submission" date="2017-08" db="EMBL/GenBank/DDBJ databases">
        <title>Microbulbifer marisrubri sp. nov., a halophilic alphaproteobacterium isolated from marine sediment of the Yellow Sea, China.</title>
        <authorList>
            <person name="Zhang G."/>
            <person name="Xiong Q."/>
        </authorList>
    </citation>
    <scope>NUCLEOTIDE SEQUENCE [LARGE SCALE GENOMIC DNA]</scope>
    <source>
        <strain evidence="4">WRN-8</strain>
    </source>
</reference>
<dbReference type="InterPro" id="IPR015854">
    <property type="entry name" value="ABC_transpr_LolD-like"/>
</dbReference>